<accession>A0AAD9VFG5</accession>
<dbReference type="Proteomes" id="UP001249851">
    <property type="component" value="Unassembled WGS sequence"/>
</dbReference>
<evidence type="ECO:0000313" key="1">
    <source>
        <dbReference type="EMBL" id="KAK2572494.1"/>
    </source>
</evidence>
<keyword evidence="2" id="KW-1185">Reference proteome</keyword>
<protein>
    <submittedName>
        <fullName evidence="1">Uncharacterized protein</fullName>
    </submittedName>
</protein>
<reference evidence="1" key="2">
    <citation type="journal article" date="2023" name="Science">
        <title>Genomic signatures of disease resistance in endangered staghorn corals.</title>
        <authorList>
            <person name="Vollmer S.V."/>
            <person name="Selwyn J.D."/>
            <person name="Despard B.A."/>
            <person name="Roesel C.L."/>
        </authorList>
    </citation>
    <scope>NUCLEOTIDE SEQUENCE</scope>
    <source>
        <strain evidence="1">K2</strain>
    </source>
</reference>
<evidence type="ECO:0000313" key="2">
    <source>
        <dbReference type="Proteomes" id="UP001249851"/>
    </source>
</evidence>
<comment type="caution">
    <text evidence="1">The sequence shown here is derived from an EMBL/GenBank/DDBJ whole genome shotgun (WGS) entry which is preliminary data.</text>
</comment>
<sequence>MGRSYPEKFHSNGSSASLFFTMGMIWDHHIVQNNYGHHLPIGTPYQLLKHTCFTCSMEMVWDHSVSQENCGSKLPIVLPYQQLIHTLLYLCYGNDMGPFSYTGKLWEERICVFTVRFERVLSRNGWMYFTREKCPLEKWTTNEEEPQVDDIVSALWLPNGQYYDAKVLQKGGEVCSKFTKDGISASQVEIEGVEVIVDDHDVYVERLFPDDGEQHEARLIYGVGSMTSEQPQAKQREMPFSSHMLSAAGVKPDSQEDEAINTMQILKTYRGFWAL</sequence>
<dbReference type="AlphaFoldDB" id="A0AAD9VFG5"/>
<reference evidence="1" key="1">
    <citation type="journal article" date="2023" name="G3 (Bethesda)">
        <title>Whole genome assembly and annotation of the endangered Caribbean coral Acropora cervicornis.</title>
        <authorList>
            <person name="Selwyn J.D."/>
            <person name="Vollmer S.V."/>
        </authorList>
    </citation>
    <scope>NUCLEOTIDE SEQUENCE</scope>
    <source>
        <strain evidence="1">K2</strain>
    </source>
</reference>
<gene>
    <name evidence="1" type="ORF">P5673_002747</name>
</gene>
<proteinExistence type="predicted"/>
<dbReference type="EMBL" id="JARQWQ010000004">
    <property type="protein sequence ID" value="KAK2572494.1"/>
    <property type="molecule type" value="Genomic_DNA"/>
</dbReference>
<name>A0AAD9VFG5_ACRCE</name>
<organism evidence="1 2">
    <name type="scientific">Acropora cervicornis</name>
    <name type="common">Staghorn coral</name>
    <dbReference type="NCBI Taxonomy" id="6130"/>
    <lineage>
        <taxon>Eukaryota</taxon>
        <taxon>Metazoa</taxon>
        <taxon>Cnidaria</taxon>
        <taxon>Anthozoa</taxon>
        <taxon>Hexacorallia</taxon>
        <taxon>Scleractinia</taxon>
        <taxon>Astrocoeniina</taxon>
        <taxon>Acroporidae</taxon>
        <taxon>Acropora</taxon>
    </lineage>
</organism>